<feature type="signal peptide" evidence="1">
    <location>
        <begin position="1"/>
        <end position="24"/>
    </location>
</feature>
<proteinExistence type="predicted"/>
<evidence type="ECO:0000256" key="1">
    <source>
        <dbReference type="SAM" id="SignalP"/>
    </source>
</evidence>
<accession>A0A1N6HZ93</accession>
<sequence length="560" mass="64445">MNSLHPRLYLILSFVFLLVRQASAQGSSTLEINKAGELIGESGFERLIGDVEMRHQNSLIYCDSAYFYRATNQARLFGNVRIVDQEDPIRTSSAYAEYDGNKKLAKLRDNVVFTNQETTLYTDYLDYDRELNIAYYFNEGKVVDSVNVLTSEKGRYEVSIEQITFEDDVVLVNPDYTMKTNDLVYLTIPKSAETKGLTNLISKEGNTLDAQNGSFYDTQNKQFQFFDGVVETETSRVKAIELFYDENLAYYEGKNDVRVFNKERNVEVFGDVGKYWEERKYSLVYGNALVRKYFEQDTLFMTADSLISQDNELDSAKFLLAFNSVNIVKQDLSGKADSLVYNYNDSSIQLFNDPVMWNQKSQISSDSMTFYIVNENLDRVYLKDNAFIITQDTILNFNQMKGRKMMGYFSEGQISKMDIDGNGESLYFVLEADTASQGINMTKSATIKLGFNEGAIQRVNYGIKPDGRFIPFQNLDEDNSKLSGFNWRFEERPDMDTIMKWRTPVEIDPDLKNLFKVPQVEIRMPTDEEIEEELKKRGAMPVKRVFEQKKSPIKSGNVQS</sequence>
<reference evidence="5" key="1">
    <citation type="submission" date="2016-11" db="EMBL/GenBank/DDBJ databases">
        <authorList>
            <person name="Varghese N."/>
            <person name="Submissions S."/>
        </authorList>
    </citation>
    <scope>NUCLEOTIDE SEQUENCE [LARGE SCALE GENOMIC DNA]</scope>
    <source>
        <strain evidence="5">DSM 15292</strain>
    </source>
</reference>
<keyword evidence="1" id="KW-0732">Signal</keyword>
<dbReference type="Pfam" id="PF03968">
    <property type="entry name" value="LptD_N"/>
    <property type="match status" value="1"/>
</dbReference>
<dbReference type="AlphaFoldDB" id="A0A1N6HZ93"/>
<name>A0A1N6HZ93_9BACT</name>
<feature type="domain" description="Organic solvent tolerance-like N-terminal" evidence="3">
    <location>
        <begin position="45"/>
        <end position="180"/>
    </location>
</feature>
<evidence type="ECO:0000259" key="2">
    <source>
        <dbReference type="Pfam" id="PF03968"/>
    </source>
</evidence>
<feature type="chain" id="PRO_5013042964" evidence="1">
    <location>
        <begin position="25"/>
        <end position="560"/>
    </location>
</feature>
<dbReference type="STRING" id="226505.SAMN05444394_4159"/>
<dbReference type="Proteomes" id="UP000185221">
    <property type="component" value="Unassembled WGS sequence"/>
</dbReference>
<evidence type="ECO:0000313" key="4">
    <source>
        <dbReference type="EMBL" id="SIO25086.1"/>
    </source>
</evidence>
<protein>
    <submittedName>
        <fullName evidence="4">OstA-like protein</fullName>
    </submittedName>
</protein>
<dbReference type="OrthoDB" id="9805931at2"/>
<dbReference type="InterPro" id="IPR005653">
    <property type="entry name" value="OstA-like_N"/>
</dbReference>
<evidence type="ECO:0000313" key="5">
    <source>
        <dbReference type="Proteomes" id="UP000185221"/>
    </source>
</evidence>
<feature type="domain" description="Organic solvent tolerance-like N-terminal" evidence="2">
    <location>
        <begin position="295"/>
        <end position="373"/>
    </location>
</feature>
<dbReference type="Gene3D" id="2.60.450.10">
    <property type="entry name" value="Lipopolysaccharide (LPS) transport protein A like domain"/>
    <property type="match status" value="2"/>
</dbReference>
<gene>
    <name evidence="4" type="ORF">SAMN05444394_4159</name>
</gene>
<dbReference type="RefSeq" id="WP_074226915.1">
    <property type="nucleotide sequence ID" value="NZ_FSRC01000004.1"/>
</dbReference>
<organism evidence="4 5">
    <name type="scientific">Algoriphagus halophilus</name>
    <dbReference type="NCBI Taxonomy" id="226505"/>
    <lineage>
        <taxon>Bacteria</taxon>
        <taxon>Pseudomonadati</taxon>
        <taxon>Bacteroidota</taxon>
        <taxon>Cytophagia</taxon>
        <taxon>Cytophagales</taxon>
        <taxon>Cyclobacteriaceae</taxon>
        <taxon>Algoriphagus</taxon>
    </lineage>
</organism>
<dbReference type="EMBL" id="FSRC01000004">
    <property type="protein sequence ID" value="SIO25086.1"/>
    <property type="molecule type" value="Genomic_DNA"/>
</dbReference>
<evidence type="ECO:0000259" key="3">
    <source>
        <dbReference type="Pfam" id="PF13100"/>
    </source>
</evidence>
<dbReference type="Pfam" id="PF13100">
    <property type="entry name" value="OstA_2"/>
    <property type="match status" value="1"/>
</dbReference>
<keyword evidence="5" id="KW-1185">Reference proteome</keyword>